<dbReference type="InterPro" id="IPR006171">
    <property type="entry name" value="TOPRIM_dom"/>
</dbReference>
<keyword evidence="8 12" id="KW-0799">Topoisomerase</keyword>
<evidence type="ECO:0000256" key="5">
    <source>
        <dbReference type="ARBA" id="ARBA00022741"/>
    </source>
</evidence>
<dbReference type="FunFam" id="3.40.50.670:FF:000002">
    <property type="entry name" value="DNA gyrase subunit B"/>
    <property type="match status" value="1"/>
</dbReference>
<comment type="function">
    <text evidence="12">A type II topoisomerase that negatively supercoils closed circular double-stranded DNA in an ATP-dependent manner.</text>
</comment>
<evidence type="ECO:0000313" key="15">
    <source>
        <dbReference type="Proteomes" id="UP000623129"/>
    </source>
</evidence>
<dbReference type="InterPro" id="IPR013760">
    <property type="entry name" value="Topo_IIA-like_dom_sf"/>
</dbReference>
<dbReference type="FunFam" id="3.30.230.10:FF:000005">
    <property type="entry name" value="DNA gyrase subunit B"/>
    <property type="match status" value="1"/>
</dbReference>
<comment type="catalytic activity">
    <reaction evidence="1 12">
        <text>ATP-dependent breakage, passage and rejoining of double-stranded DNA.</text>
        <dbReference type="EC" id="5.6.2.2"/>
    </reaction>
</comment>
<dbReference type="NCBIfam" id="NF011501">
    <property type="entry name" value="PRK14939.1"/>
    <property type="match status" value="1"/>
</dbReference>
<dbReference type="Pfam" id="PF02518">
    <property type="entry name" value="HATPase_c"/>
    <property type="match status" value="1"/>
</dbReference>
<dbReference type="SUPFAM" id="SSF55874">
    <property type="entry name" value="ATPase domain of HSP90 chaperone/DNA topoisomerase II/histidine kinase"/>
    <property type="match status" value="1"/>
</dbReference>
<dbReference type="InterPro" id="IPR014721">
    <property type="entry name" value="Ribsml_uS5_D2-typ_fold_subgr"/>
</dbReference>
<keyword evidence="9" id="KW-0238">DNA-binding</keyword>
<evidence type="ECO:0000256" key="7">
    <source>
        <dbReference type="ARBA" id="ARBA00022842"/>
    </source>
</evidence>
<evidence type="ECO:0000256" key="9">
    <source>
        <dbReference type="ARBA" id="ARBA00023125"/>
    </source>
</evidence>
<dbReference type="InterPro" id="IPR036890">
    <property type="entry name" value="HATPase_C_sf"/>
</dbReference>
<proteinExistence type="inferred from homology"/>
<dbReference type="Pfam" id="PF01751">
    <property type="entry name" value="Toprim"/>
    <property type="match status" value="1"/>
</dbReference>
<dbReference type="GO" id="GO:0003677">
    <property type="term" value="F:DNA binding"/>
    <property type="evidence" value="ECO:0007669"/>
    <property type="project" value="UniProtKB-UniRule"/>
</dbReference>
<dbReference type="InterPro" id="IPR020568">
    <property type="entry name" value="Ribosomal_Su5_D2-typ_SF"/>
</dbReference>
<dbReference type="Gene3D" id="3.30.230.10">
    <property type="match status" value="1"/>
</dbReference>
<dbReference type="PROSITE" id="PS00177">
    <property type="entry name" value="TOPOISOMERASE_II"/>
    <property type="match status" value="1"/>
</dbReference>
<dbReference type="InterPro" id="IPR018522">
    <property type="entry name" value="TopoIIA_CS"/>
</dbReference>
<keyword evidence="10 12" id="KW-0413">Isomerase</keyword>
<organism evidence="14 15">
    <name type="scientific">Carex littledalei</name>
    <dbReference type="NCBI Taxonomy" id="544730"/>
    <lineage>
        <taxon>Eukaryota</taxon>
        <taxon>Viridiplantae</taxon>
        <taxon>Streptophyta</taxon>
        <taxon>Embryophyta</taxon>
        <taxon>Tracheophyta</taxon>
        <taxon>Spermatophyta</taxon>
        <taxon>Magnoliopsida</taxon>
        <taxon>Liliopsida</taxon>
        <taxon>Poales</taxon>
        <taxon>Cyperaceae</taxon>
        <taxon>Cyperoideae</taxon>
        <taxon>Cariceae</taxon>
        <taxon>Carex</taxon>
        <taxon>Carex subgen. Euthyceras</taxon>
    </lineage>
</organism>
<comment type="caution">
    <text evidence="14">The sequence shown here is derived from an EMBL/GenBank/DDBJ whole genome shotgun (WGS) entry which is preliminary data.</text>
</comment>
<dbReference type="PANTHER" id="PTHR45866:SF1">
    <property type="entry name" value="DNA GYRASE SUBUNIT B, MITOCHONDRIAL"/>
    <property type="match status" value="1"/>
</dbReference>
<keyword evidence="7" id="KW-0460">Magnesium</keyword>
<keyword evidence="5 12" id="KW-0547">Nucleotide-binding</keyword>
<dbReference type="InterPro" id="IPR013506">
    <property type="entry name" value="Topo_IIA_bsu_dom2"/>
</dbReference>
<dbReference type="InterPro" id="IPR001241">
    <property type="entry name" value="Topo_IIA"/>
</dbReference>
<protein>
    <recommendedName>
        <fullName evidence="12">DNA gyrase subunit B</fullName>
        <ecNumber evidence="12">5.6.2.2</ecNumber>
    </recommendedName>
</protein>
<dbReference type="EMBL" id="SWLB01000011">
    <property type="protein sequence ID" value="KAF3332847.1"/>
    <property type="molecule type" value="Genomic_DNA"/>
</dbReference>
<sequence length="725" mass="80544">MAFLKPVSAPPLHLRLLLRRLFSSSVYYSRPFSSFASSSSSYLPLQPRVWKIEPQGNVHKLNVRTFMASRTASDALQERPLAQSYGSEQIQVLEGLDPVRKRPGMYIGSTGPRGLHHLVYEILDNAVDEAQAGFANKVDVILHEDNSVSITDNGRGIPTDIHPSTKKSSLETVLTVLHAGGKFGGSSSGYSVSGGLHGVGLSVVNALSEALEITVWRDGKEYRQNYARGKAITPLTSYALTSESRTRRGTSIRFWPDKDVFTTSIEFDFNTISGRIRELAFLNPELTITLTKEDSGSEGLHNVYCYAGGLVEYVTWLNTDKRPLHQPVFFKKAADGITVDVALQWCSDSYSDTMLGYANSIRTVDGGTHIDGMKASLTRTINNLAKKSKAIKDKDINLSGEHVREGLTCIVSVKVPNPEFEGQTKTRLGNPEVRKVVEQCVQESLTEFLELHPDALDEILSKSLNALKAALAAKRARELVRTKSVLKSSSLPGKLADCSCSNPEESEIFIVEGDSAGGSAKQGRDRMFQAILPLRGKILNIERRDEAAMYKNEEIQNLILALGLGVKGEDFKKQSLRYHKIIIMTDADVDGAHIRTLLLTFFFRYQKALFEEGCIYVAVPPLYKVERGKQAYYCYDDADLKRLQKTFPANSNYNMQRFKGLGEMMPVQLWDTTMNPEKRMLKQLVVEDAAEANVVFSSLMGARVDMRKELIAQAASIVNMEDLDI</sequence>
<dbReference type="InterPro" id="IPR003594">
    <property type="entry name" value="HATPase_dom"/>
</dbReference>
<evidence type="ECO:0000256" key="3">
    <source>
        <dbReference type="ARBA" id="ARBA00010708"/>
    </source>
</evidence>
<evidence type="ECO:0000256" key="11">
    <source>
        <dbReference type="ARBA" id="ARBA00063759"/>
    </source>
</evidence>
<dbReference type="InterPro" id="IPR000565">
    <property type="entry name" value="Topo_IIA_B"/>
</dbReference>
<dbReference type="FunFam" id="3.30.565.10:FF:000002">
    <property type="entry name" value="DNA gyrase subunit B"/>
    <property type="match status" value="1"/>
</dbReference>
<dbReference type="EC" id="5.6.2.2" evidence="12"/>
<dbReference type="NCBIfam" id="NF004189">
    <property type="entry name" value="PRK05644.1"/>
    <property type="match status" value="1"/>
</dbReference>
<dbReference type="PANTHER" id="PTHR45866">
    <property type="entry name" value="DNA GYRASE/TOPOISOMERASE SUBUNIT B"/>
    <property type="match status" value="1"/>
</dbReference>
<evidence type="ECO:0000256" key="6">
    <source>
        <dbReference type="ARBA" id="ARBA00022840"/>
    </source>
</evidence>
<dbReference type="GO" id="GO:0005694">
    <property type="term" value="C:chromosome"/>
    <property type="evidence" value="ECO:0007669"/>
    <property type="project" value="InterPro"/>
</dbReference>
<evidence type="ECO:0000256" key="8">
    <source>
        <dbReference type="ARBA" id="ARBA00023029"/>
    </source>
</evidence>
<comment type="subunit">
    <text evidence="11 12">Made up of two chains. The A chain is responsible for DNA breakage and rejoining; the B chain catalyzes ATP hydrolysis.</text>
</comment>
<evidence type="ECO:0000259" key="13">
    <source>
        <dbReference type="PROSITE" id="PS50880"/>
    </source>
</evidence>
<dbReference type="NCBIfam" id="TIGR01059">
    <property type="entry name" value="gyrB"/>
    <property type="match status" value="1"/>
</dbReference>
<dbReference type="InterPro" id="IPR013759">
    <property type="entry name" value="Topo_IIA_B_C"/>
</dbReference>
<accession>A0A833VBS8</accession>
<reference evidence="14" key="1">
    <citation type="submission" date="2020-01" db="EMBL/GenBank/DDBJ databases">
        <title>Genome sequence of Kobresia littledalei, the first chromosome-level genome in the family Cyperaceae.</title>
        <authorList>
            <person name="Qu G."/>
        </authorList>
    </citation>
    <scope>NUCLEOTIDE SEQUENCE</scope>
    <source>
        <strain evidence="14">C.B.Clarke</strain>
        <tissue evidence="14">Leaf</tissue>
    </source>
</reference>
<evidence type="ECO:0000256" key="4">
    <source>
        <dbReference type="ARBA" id="ARBA00022723"/>
    </source>
</evidence>
<dbReference type="PRINTS" id="PR01159">
    <property type="entry name" value="DNAGYRASEB"/>
</dbReference>
<dbReference type="Proteomes" id="UP000623129">
    <property type="component" value="Unassembled WGS sequence"/>
</dbReference>
<dbReference type="SMART" id="SM00387">
    <property type="entry name" value="HATPase_c"/>
    <property type="match status" value="1"/>
</dbReference>
<dbReference type="InterPro" id="IPR034160">
    <property type="entry name" value="TOPRIM_GyrB"/>
</dbReference>
<dbReference type="GO" id="GO:0034335">
    <property type="term" value="F:DNA negative supercoiling activity"/>
    <property type="evidence" value="ECO:0007669"/>
    <property type="project" value="UniProtKB-ARBA"/>
</dbReference>
<comment type="cofactor">
    <cofactor evidence="2">
        <name>Mg(2+)</name>
        <dbReference type="ChEBI" id="CHEBI:18420"/>
    </cofactor>
</comment>
<keyword evidence="15" id="KW-1185">Reference proteome</keyword>
<dbReference type="OrthoDB" id="276498at2759"/>
<feature type="domain" description="Toprim" evidence="13">
    <location>
        <begin position="506"/>
        <end position="621"/>
    </location>
</feature>
<dbReference type="CDD" id="cd16928">
    <property type="entry name" value="HATPase_GyrB-like"/>
    <property type="match status" value="1"/>
</dbReference>
<dbReference type="InterPro" id="IPR011557">
    <property type="entry name" value="GyrB"/>
</dbReference>
<gene>
    <name evidence="14" type="ORF">FCM35_KLT02424</name>
</gene>
<dbReference type="Pfam" id="PF00204">
    <property type="entry name" value="DNA_gyraseB"/>
    <property type="match status" value="1"/>
</dbReference>
<dbReference type="CDD" id="cd00822">
    <property type="entry name" value="TopoII_Trans_DNA_gyrase"/>
    <property type="match status" value="1"/>
</dbReference>
<dbReference type="GO" id="GO:0005524">
    <property type="term" value="F:ATP binding"/>
    <property type="evidence" value="ECO:0007669"/>
    <property type="project" value="UniProtKB-UniRule"/>
</dbReference>
<dbReference type="SMART" id="SM00433">
    <property type="entry name" value="TOP2c"/>
    <property type="match status" value="1"/>
</dbReference>
<dbReference type="PROSITE" id="PS50880">
    <property type="entry name" value="TOPRIM"/>
    <property type="match status" value="1"/>
</dbReference>
<dbReference type="InterPro" id="IPR002288">
    <property type="entry name" value="DNA_gyrase_B_C"/>
</dbReference>
<comment type="cofactor">
    <cofactor evidence="12">
        <name>Ca(2+)</name>
        <dbReference type="ChEBI" id="CHEBI:29108"/>
    </cofactor>
    <cofactor evidence="12">
        <name>Mg(2+)</name>
        <dbReference type="ChEBI" id="CHEBI:18420"/>
    </cofactor>
    <cofactor evidence="12">
        <name>Mn(2+)</name>
        <dbReference type="ChEBI" id="CHEBI:29035"/>
    </cofactor>
</comment>
<dbReference type="SUPFAM" id="SSF56719">
    <property type="entry name" value="Type II DNA topoisomerase"/>
    <property type="match status" value="1"/>
</dbReference>
<comment type="similarity">
    <text evidence="3 12">Belongs to the type II topoisomerase GyrB family.</text>
</comment>
<keyword evidence="6 12" id="KW-0067">ATP-binding</keyword>
<dbReference type="PRINTS" id="PR00418">
    <property type="entry name" value="TPI2FAMILY"/>
</dbReference>
<evidence type="ECO:0000256" key="12">
    <source>
        <dbReference type="RuleBase" id="RU362094"/>
    </source>
</evidence>
<dbReference type="SUPFAM" id="SSF54211">
    <property type="entry name" value="Ribosomal protein S5 domain 2-like"/>
    <property type="match status" value="1"/>
</dbReference>
<name>A0A833VBS8_9POAL</name>
<evidence type="ECO:0000256" key="2">
    <source>
        <dbReference type="ARBA" id="ARBA00001946"/>
    </source>
</evidence>
<evidence type="ECO:0000313" key="14">
    <source>
        <dbReference type="EMBL" id="KAF3332847.1"/>
    </source>
</evidence>
<dbReference type="Gene3D" id="3.40.50.670">
    <property type="match status" value="1"/>
</dbReference>
<keyword evidence="4" id="KW-0479">Metal-binding</keyword>
<dbReference type="GO" id="GO:0006265">
    <property type="term" value="P:DNA topological change"/>
    <property type="evidence" value="ECO:0007669"/>
    <property type="project" value="UniProtKB-UniRule"/>
</dbReference>
<dbReference type="AlphaFoldDB" id="A0A833VBS8"/>
<dbReference type="GO" id="GO:0046872">
    <property type="term" value="F:metal ion binding"/>
    <property type="evidence" value="ECO:0007669"/>
    <property type="project" value="UniProtKB-UniRule"/>
</dbReference>
<dbReference type="Pfam" id="PF00986">
    <property type="entry name" value="DNA_gyraseB_C"/>
    <property type="match status" value="1"/>
</dbReference>
<evidence type="ECO:0000256" key="1">
    <source>
        <dbReference type="ARBA" id="ARBA00000185"/>
    </source>
</evidence>
<evidence type="ECO:0000256" key="10">
    <source>
        <dbReference type="ARBA" id="ARBA00023235"/>
    </source>
</evidence>
<dbReference type="Gene3D" id="3.30.565.10">
    <property type="entry name" value="Histidine kinase-like ATPase, C-terminal domain"/>
    <property type="match status" value="1"/>
</dbReference>
<dbReference type="CDD" id="cd03366">
    <property type="entry name" value="TOPRIM_TopoIIA_GyrB"/>
    <property type="match status" value="1"/>
</dbReference>
<keyword evidence="12" id="KW-0809">Transit peptide</keyword>